<feature type="domain" description="HTH CENPB-type" evidence="3">
    <location>
        <begin position="84"/>
        <end position="155"/>
    </location>
</feature>
<dbReference type="GeneTree" id="ENSGT00940000163615"/>
<dbReference type="Ensembl" id="ENSEBUT00000027978.1">
    <property type="protein sequence ID" value="ENSEBUP00000027402.1"/>
    <property type="gene ID" value="ENSEBUG00000016790.1"/>
</dbReference>
<dbReference type="GO" id="GO:0005634">
    <property type="term" value="C:nucleus"/>
    <property type="evidence" value="ECO:0007669"/>
    <property type="project" value="TreeGrafter"/>
</dbReference>
<accession>A0A8C4X287</accession>
<dbReference type="InterPro" id="IPR050863">
    <property type="entry name" value="CenT-Element_Derived"/>
</dbReference>
<dbReference type="AlphaFoldDB" id="A0A8C4X287"/>
<dbReference type="InterPro" id="IPR009057">
    <property type="entry name" value="Homeodomain-like_sf"/>
</dbReference>
<dbReference type="PROSITE" id="PS51253">
    <property type="entry name" value="HTH_CENPB"/>
    <property type="match status" value="1"/>
</dbReference>
<keyword evidence="1" id="KW-0238">DNA-binding</keyword>
<dbReference type="Proteomes" id="UP000694388">
    <property type="component" value="Unplaced"/>
</dbReference>
<dbReference type="SMART" id="SM00674">
    <property type="entry name" value="CENPB"/>
    <property type="match status" value="1"/>
</dbReference>
<evidence type="ECO:0000313" key="5">
    <source>
        <dbReference type="Proteomes" id="UP000694388"/>
    </source>
</evidence>
<keyword evidence="5" id="KW-1185">Reference proteome</keyword>
<evidence type="ECO:0000256" key="1">
    <source>
        <dbReference type="ARBA" id="ARBA00023125"/>
    </source>
</evidence>
<dbReference type="Pfam" id="PF03184">
    <property type="entry name" value="DDE_1"/>
    <property type="match status" value="1"/>
</dbReference>
<feature type="region of interest" description="Disordered" evidence="2">
    <location>
        <begin position="462"/>
        <end position="486"/>
    </location>
</feature>
<dbReference type="InterPro" id="IPR006600">
    <property type="entry name" value="HTH_CenpB_DNA-bd_dom"/>
</dbReference>
<dbReference type="InterPro" id="IPR004875">
    <property type="entry name" value="DDE_SF_endonuclease_dom"/>
</dbReference>
<dbReference type="GO" id="GO:0003677">
    <property type="term" value="F:DNA binding"/>
    <property type="evidence" value="ECO:0007669"/>
    <property type="project" value="UniProtKB-KW"/>
</dbReference>
<evidence type="ECO:0000256" key="2">
    <source>
        <dbReference type="SAM" id="MobiDB-lite"/>
    </source>
</evidence>
<evidence type="ECO:0000313" key="4">
    <source>
        <dbReference type="Ensembl" id="ENSEBUP00000027402.1"/>
    </source>
</evidence>
<dbReference type="Pfam" id="PF03221">
    <property type="entry name" value="HTH_Tnp_Tc5"/>
    <property type="match status" value="1"/>
</dbReference>
<sequence length="560" mass="63856">MHQARSSRGLGSAASLKKMPRSRKVLTFEDRVKTIHLFDTGKMSLTAIAEEMDITNAQATIIIKKRKEILSSWESGSVRARQKYHIKRKNVKAWKLGLFVWQWYHEARARNICVDRNMIRTVAKKFGREMNMEDVAKTTSWFAGWKHRFHVQLAKEAGKVGFAEEHQDKDLTKCLKNVYKDYEKENIFAAHEMGLLYRKLPGESFVINTRDCKKGKYLKEQITVLLCCSATGEKLTPLIVGTDAKPECFGGHATSLPITYRLSKKGWMTLKNFDLWLEKVNSTMMSQSRKILLLLDDSLVHPEVYLSHVKLLFIRSNMMCKLHPCAAGIVRTVKSNYRKRFLRHVMLNIDEGGTPCEIAKSVTLLDVIKWIKGAWDDIQVATIVKVFHDCRFGDQQPFAPEIISMDAAFLQLMNGVTWEEYLNCDAQLIISKPLSDDWEEQLFKKAGSNFLKKNNEDLDKKTSGCDVGANADKEEPGTCNQGPCGRGEEEVGNHLSVQQEKLKEDKLERNSIDNSLTSSKKCMAYLNAIMNAAIYLGSEDIAKKSVGEWYRRKRCCSADK</sequence>
<evidence type="ECO:0000259" key="3">
    <source>
        <dbReference type="PROSITE" id="PS51253"/>
    </source>
</evidence>
<dbReference type="SUPFAM" id="SSF46689">
    <property type="entry name" value="Homeodomain-like"/>
    <property type="match status" value="2"/>
</dbReference>
<proteinExistence type="predicted"/>
<organism evidence="4 5">
    <name type="scientific">Eptatretus burgeri</name>
    <name type="common">Inshore hagfish</name>
    <dbReference type="NCBI Taxonomy" id="7764"/>
    <lineage>
        <taxon>Eukaryota</taxon>
        <taxon>Metazoa</taxon>
        <taxon>Chordata</taxon>
        <taxon>Craniata</taxon>
        <taxon>Vertebrata</taxon>
        <taxon>Cyclostomata</taxon>
        <taxon>Myxini</taxon>
        <taxon>Myxiniformes</taxon>
        <taxon>Myxinidae</taxon>
        <taxon>Eptatretinae</taxon>
        <taxon>Eptatretus</taxon>
    </lineage>
</organism>
<dbReference type="Gene3D" id="1.10.10.60">
    <property type="entry name" value="Homeodomain-like"/>
    <property type="match status" value="2"/>
</dbReference>
<dbReference type="PANTHER" id="PTHR19303:SF73">
    <property type="entry name" value="PROTEIN PDC2"/>
    <property type="match status" value="1"/>
</dbReference>
<reference evidence="4" key="1">
    <citation type="submission" date="2025-08" db="UniProtKB">
        <authorList>
            <consortium name="Ensembl"/>
        </authorList>
    </citation>
    <scope>IDENTIFICATION</scope>
</reference>
<reference evidence="4" key="2">
    <citation type="submission" date="2025-09" db="UniProtKB">
        <authorList>
            <consortium name="Ensembl"/>
        </authorList>
    </citation>
    <scope>IDENTIFICATION</scope>
</reference>
<name>A0A8C4X287_EPTBU</name>
<protein>
    <recommendedName>
        <fullName evidence="3">HTH CENPB-type domain-containing protein</fullName>
    </recommendedName>
</protein>
<dbReference type="PANTHER" id="PTHR19303">
    <property type="entry name" value="TRANSPOSON"/>
    <property type="match status" value="1"/>
</dbReference>